<feature type="transmembrane region" description="Helical" evidence="6">
    <location>
        <begin position="182"/>
        <end position="203"/>
    </location>
</feature>
<feature type="transmembrane region" description="Helical" evidence="6">
    <location>
        <begin position="133"/>
        <end position="155"/>
    </location>
</feature>
<feature type="transmembrane region" description="Helical" evidence="6">
    <location>
        <begin position="91"/>
        <end position="112"/>
    </location>
</feature>
<dbReference type="EMBL" id="SWKV01000001">
    <property type="protein sequence ID" value="KAF3048068.1"/>
    <property type="molecule type" value="Genomic_DNA"/>
</dbReference>
<keyword evidence="4 6" id="KW-0472">Membrane</keyword>
<protein>
    <recommendedName>
        <fullName evidence="7">Rhodopsin domain-containing protein</fullName>
    </recommendedName>
</protein>
<keyword evidence="3 6" id="KW-1133">Transmembrane helix</keyword>
<feature type="transmembrane region" description="Helical" evidence="6">
    <location>
        <begin position="48"/>
        <end position="71"/>
    </location>
</feature>
<feature type="transmembrane region" description="Helical" evidence="6">
    <location>
        <begin position="215"/>
        <end position="236"/>
    </location>
</feature>
<dbReference type="InterPro" id="IPR052337">
    <property type="entry name" value="SAT4-like"/>
</dbReference>
<evidence type="ECO:0000256" key="1">
    <source>
        <dbReference type="ARBA" id="ARBA00004141"/>
    </source>
</evidence>
<dbReference type="Proteomes" id="UP000758155">
    <property type="component" value="Unassembled WGS sequence"/>
</dbReference>
<proteinExistence type="inferred from homology"/>
<reference evidence="8" key="1">
    <citation type="submission" date="2019-04" db="EMBL/GenBank/DDBJ databases">
        <title>Sequencing of skin fungus with MAO and IRED activity.</title>
        <authorList>
            <person name="Marsaioli A.J."/>
            <person name="Bonatto J.M.C."/>
            <person name="Reis Junior O."/>
        </authorList>
    </citation>
    <scope>NUCLEOTIDE SEQUENCE</scope>
    <source>
        <strain evidence="8">28M1</strain>
    </source>
</reference>
<evidence type="ECO:0000313" key="8">
    <source>
        <dbReference type="EMBL" id="KAF3048068.1"/>
    </source>
</evidence>
<keyword evidence="9" id="KW-1185">Reference proteome</keyword>
<evidence type="ECO:0000256" key="5">
    <source>
        <dbReference type="ARBA" id="ARBA00038359"/>
    </source>
</evidence>
<name>A0A9P5C700_9PLEO</name>
<comment type="similarity">
    <text evidence="5">Belongs to the SAT4 family.</text>
</comment>
<sequence>MASTHSYVSLATLQRTGYAMVTITAVFVLARVGIQVGRRKRVEIPDCLLYTAFLFYVAVCALYLSMAPRLFRFNEVMSGKAEPWSTMQRDVLMLYNSLFINTLLFWTCLWCAKLSLLVLYRKLMTGLPYIYMRIWWGVVFFCVLSWIGCLASGLLSCTDLHGFFTNGECGTRADVRAQVASLYYAFAVDVVSDLMILFLPMKLTWNLKMPRMQKVGVRILFGTGLICILFATIRVVQIGSKTNGGNTQPEPAWLMLWTMLESSVAVVIACCPAFAALYRTARDTQPRRSYDARGYLKQESNGLDELRTNMKLERMVVAGRASQTDVDWQDGRSSQEELARGRNDIRVTTTFRRDDSRIGTAY</sequence>
<organism evidence="8 9">
    <name type="scientific">Didymella heteroderae</name>
    <dbReference type="NCBI Taxonomy" id="1769908"/>
    <lineage>
        <taxon>Eukaryota</taxon>
        <taxon>Fungi</taxon>
        <taxon>Dikarya</taxon>
        <taxon>Ascomycota</taxon>
        <taxon>Pezizomycotina</taxon>
        <taxon>Dothideomycetes</taxon>
        <taxon>Pleosporomycetidae</taxon>
        <taxon>Pleosporales</taxon>
        <taxon>Pleosporineae</taxon>
        <taxon>Didymellaceae</taxon>
        <taxon>Didymella</taxon>
    </lineage>
</organism>
<keyword evidence="2 6" id="KW-0812">Transmembrane</keyword>
<evidence type="ECO:0000256" key="6">
    <source>
        <dbReference type="SAM" id="Phobius"/>
    </source>
</evidence>
<evidence type="ECO:0000256" key="2">
    <source>
        <dbReference type="ARBA" id="ARBA00022692"/>
    </source>
</evidence>
<evidence type="ECO:0000256" key="4">
    <source>
        <dbReference type="ARBA" id="ARBA00023136"/>
    </source>
</evidence>
<dbReference type="OrthoDB" id="2988756at2759"/>
<feature type="transmembrane region" description="Helical" evidence="6">
    <location>
        <begin position="17"/>
        <end position="36"/>
    </location>
</feature>
<evidence type="ECO:0000256" key="3">
    <source>
        <dbReference type="ARBA" id="ARBA00022989"/>
    </source>
</evidence>
<comment type="subcellular location">
    <subcellularLocation>
        <location evidence="1">Membrane</location>
        <topology evidence="1">Multi-pass membrane protein</topology>
    </subcellularLocation>
</comment>
<dbReference type="GO" id="GO:0016020">
    <property type="term" value="C:membrane"/>
    <property type="evidence" value="ECO:0007669"/>
    <property type="project" value="UniProtKB-SubCell"/>
</dbReference>
<dbReference type="AlphaFoldDB" id="A0A9P5C700"/>
<feature type="transmembrane region" description="Helical" evidence="6">
    <location>
        <begin position="256"/>
        <end position="278"/>
    </location>
</feature>
<dbReference type="Pfam" id="PF20684">
    <property type="entry name" value="Fung_rhodopsin"/>
    <property type="match status" value="1"/>
</dbReference>
<dbReference type="PANTHER" id="PTHR33048">
    <property type="entry name" value="PTH11-LIKE INTEGRAL MEMBRANE PROTEIN (AFU_ORTHOLOGUE AFUA_5G11245)"/>
    <property type="match status" value="1"/>
</dbReference>
<evidence type="ECO:0000259" key="7">
    <source>
        <dbReference type="Pfam" id="PF20684"/>
    </source>
</evidence>
<gene>
    <name evidence="8" type="ORF">E8E12_009820</name>
</gene>
<accession>A0A9P5C700</accession>
<dbReference type="InterPro" id="IPR049326">
    <property type="entry name" value="Rhodopsin_dom_fungi"/>
</dbReference>
<evidence type="ECO:0000313" key="9">
    <source>
        <dbReference type="Proteomes" id="UP000758155"/>
    </source>
</evidence>
<feature type="domain" description="Rhodopsin" evidence="7">
    <location>
        <begin position="31"/>
        <end position="279"/>
    </location>
</feature>
<comment type="caution">
    <text evidence="8">The sequence shown here is derived from an EMBL/GenBank/DDBJ whole genome shotgun (WGS) entry which is preliminary data.</text>
</comment>
<dbReference type="PANTHER" id="PTHR33048:SF146">
    <property type="entry name" value="INTEGRAL MEMBRANE PROTEIN"/>
    <property type="match status" value="1"/>
</dbReference>